<dbReference type="GeneID" id="13887388"/>
<organism evidence="2 3">
    <name type="scientific">Kazachstania africana (strain ATCC 22294 / BCRC 22015 / CBS 2517 / CECT 1963 / NBRC 1671 / NRRL Y-8276)</name>
    <name type="common">Yeast</name>
    <name type="synonym">Kluyveromyces africanus</name>
    <dbReference type="NCBI Taxonomy" id="1071382"/>
    <lineage>
        <taxon>Eukaryota</taxon>
        <taxon>Fungi</taxon>
        <taxon>Dikarya</taxon>
        <taxon>Ascomycota</taxon>
        <taxon>Saccharomycotina</taxon>
        <taxon>Saccharomycetes</taxon>
        <taxon>Saccharomycetales</taxon>
        <taxon>Saccharomycetaceae</taxon>
        <taxon>Kazachstania</taxon>
    </lineage>
</organism>
<name>H2AYF9_KAZAF</name>
<dbReference type="eggNOG" id="ENOG502RJPB">
    <property type="taxonomic scope" value="Eukaryota"/>
</dbReference>
<dbReference type="OrthoDB" id="188042at2759"/>
<feature type="signal peptide" evidence="1">
    <location>
        <begin position="1"/>
        <end position="15"/>
    </location>
</feature>
<protein>
    <recommendedName>
        <fullName evidence="4">Vacuolar protein sorting-associated protein 62</fullName>
    </recommendedName>
</protein>
<dbReference type="Proteomes" id="UP000005220">
    <property type="component" value="Chromosome 7"/>
</dbReference>
<dbReference type="KEGG" id="kaf:KAFR_0G03760"/>
<dbReference type="InParanoid" id="H2AYF9"/>
<keyword evidence="1" id="KW-0732">Signal</keyword>
<dbReference type="InterPro" id="IPR009291">
    <property type="entry name" value="Vps62"/>
</dbReference>
<dbReference type="HOGENOM" id="CLU_024079_2_0_1"/>
<evidence type="ECO:0008006" key="4">
    <source>
        <dbReference type="Google" id="ProtNLM"/>
    </source>
</evidence>
<dbReference type="AlphaFoldDB" id="H2AYF9"/>
<dbReference type="PANTHER" id="PTHR48220:SF1">
    <property type="entry name" value="VACUOLAR PROTEIN SORTING-ASSOCIATED PROTEIN 62-RELATED"/>
    <property type="match status" value="1"/>
</dbReference>
<dbReference type="GO" id="GO:0006623">
    <property type="term" value="P:protein targeting to vacuole"/>
    <property type="evidence" value="ECO:0007669"/>
    <property type="project" value="TreeGrafter"/>
</dbReference>
<accession>H2AYF9</accession>
<dbReference type="Pfam" id="PF06101">
    <property type="entry name" value="Vps62"/>
    <property type="match status" value="1"/>
</dbReference>
<evidence type="ECO:0000313" key="3">
    <source>
        <dbReference type="Proteomes" id="UP000005220"/>
    </source>
</evidence>
<dbReference type="GO" id="GO:0000329">
    <property type="term" value="C:fungal-type vacuole membrane"/>
    <property type="evidence" value="ECO:0007669"/>
    <property type="project" value="TreeGrafter"/>
</dbReference>
<keyword evidence="3" id="KW-1185">Reference proteome</keyword>
<dbReference type="EMBL" id="HE650827">
    <property type="protein sequence ID" value="CCF59409.1"/>
    <property type="molecule type" value="Genomic_DNA"/>
</dbReference>
<gene>
    <name evidence="2" type="primary">KAFR0G03760</name>
    <name evidence="2" type="ORF">KAFR_0G03760</name>
</gene>
<sequence>MRLIVLIYLTTGGTSMIVPWFNENTEFFKMKIRSIEDPNNEDSLPFILNAKQVNDSNKSLVNDSYIPQYVLENAPIVHLSDDELYFPQDIETYIENFKVTDESNNTILEDLTLQQLENTFTFRNDDLSLSNVHSSKTFLTSKTDFTQNPDYMFGSLYEYKNTGEIRKSAPSVLIVVDKGNGWVDAFWFFFYAFNNGPTVLGNGPWGSHLGDWEHCVVRFFNGQPKAIYMSQHSTGSAYDFNALEKFNGRPLVFSAKGTHGNYASPGRFSHDIPYIAFKPLNDVTDRGPLWDPTSKVYSYKFNPYKDNEVIPINADAKKIGRSWLYYQGHWGNRQLDKKDSRQKTSIFESKYVTGPRGPLYKNLDRVSICGDKNTKICHLKSHLRRSEGFHLAENQNGLVGNNCGVLLEKIKPRWLREIAYFITWRGSLCYLMDLYTG</sequence>
<evidence type="ECO:0000313" key="2">
    <source>
        <dbReference type="EMBL" id="CCF59409.1"/>
    </source>
</evidence>
<proteinExistence type="predicted"/>
<evidence type="ECO:0000256" key="1">
    <source>
        <dbReference type="SAM" id="SignalP"/>
    </source>
</evidence>
<dbReference type="RefSeq" id="XP_003958544.1">
    <property type="nucleotide sequence ID" value="XM_003958495.1"/>
</dbReference>
<dbReference type="InterPro" id="IPR053102">
    <property type="entry name" value="VPS_Associated"/>
</dbReference>
<feature type="chain" id="PRO_5012474871" description="Vacuolar protein sorting-associated protein 62" evidence="1">
    <location>
        <begin position="16"/>
        <end position="437"/>
    </location>
</feature>
<dbReference type="PANTHER" id="PTHR48220">
    <property type="match status" value="1"/>
</dbReference>
<reference evidence="2 3" key="1">
    <citation type="journal article" date="2011" name="Proc. Natl. Acad. Sci. U.S.A.">
        <title>Evolutionary erosion of yeast sex chromosomes by mating-type switching accidents.</title>
        <authorList>
            <person name="Gordon J.L."/>
            <person name="Armisen D."/>
            <person name="Proux-Wera E."/>
            <person name="Oheigeartaigh S.S."/>
            <person name="Byrne K.P."/>
            <person name="Wolfe K.H."/>
        </authorList>
    </citation>
    <scope>NUCLEOTIDE SEQUENCE [LARGE SCALE GENOMIC DNA]</scope>
    <source>
        <strain evidence="3">ATCC 22294 / BCRC 22015 / CBS 2517 / CECT 1963 / NBRC 1671 / NRRL Y-8276</strain>
    </source>
</reference>